<dbReference type="InterPro" id="IPR013656">
    <property type="entry name" value="PAS_4"/>
</dbReference>
<accession>A0A934U2D8</accession>
<dbReference type="InterPro" id="IPR000700">
    <property type="entry name" value="PAS-assoc_C"/>
</dbReference>
<keyword evidence="6" id="KW-1185">Reference proteome</keyword>
<dbReference type="CDD" id="cd01949">
    <property type="entry name" value="GGDEF"/>
    <property type="match status" value="1"/>
</dbReference>
<dbReference type="SUPFAM" id="SSF141868">
    <property type="entry name" value="EAL domain-like"/>
    <property type="match status" value="1"/>
</dbReference>
<dbReference type="SMART" id="SM00052">
    <property type="entry name" value="EAL"/>
    <property type="match status" value="1"/>
</dbReference>
<dbReference type="InterPro" id="IPR029787">
    <property type="entry name" value="Nucleotide_cyclase"/>
</dbReference>
<comment type="caution">
    <text evidence="5">The sequence shown here is derived from an EMBL/GenBank/DDBJ whole genome shotgun (WGS) entry which is preliminary data.</text>
</comment>
<protein>
    <submittedName>
        <fullName evidence="5">EAL domain-containing protein</fullName>
    </submittedName>
</protein>
<proteinExistence type="predicted"/>
<dbReference type="SMART" id="SM00267">
    <property type="entry name" value="GGDEF"/>
    <property type="match status" value="1"/>
</dbReference>
<dbReference type="CDD" id="cd01948">
    <property type="entry name" value="EAL"/>
    <property type="match status" value="1"/>
</dbReference>
<dbReference type="Pfam" id="PF00990">
    <property type="entry name" value="GGDEF"/>
    <property type="match status" value="1"/>
</dbReference>
<dbReference type="PROSITE" id="PS50112">
    <property type="entry name" value="PAS"/>
    <property type="match status" value="1"/>
</dbReference>
<evidence type="ECO:0000313" key="6">
    <source>
        <dbReference type="Proteomes" id="UP000655868"/>
    </source>
</evidence>
<dbReference type="PROSITE" id="PS50883">
    <property type="entry name" value="EAL"/>
    <property type="match status" value="1"/>
</dbReference>
<dbReference type="PANTHER" id="PTHR44757">
    <property type="entry name" value="DIGUANYLATE CYCLASE DGCP"/>
    <property type="match status" value="1"/>
</dbReference>
<dbReference type="EMBL" id="JAEMNV010000001">
    <property type="protein sequence ID" value="MBJ8338118.1"/>
    <property type="molecule type" value="Genomic_DNA"/>
</dbReference>
<sequence length="542" mass="58925">MPAIVFAIDLDAVITFSSGSGLRPLGFEPDQLVGQSIFDIYPDRTDFSQEFVRAIAGEEFRLQTTLGDRIFDTQYTPLFDRRGVLEGSLGIAVDITELVHNQRSLQQMALSDAVTGLASRAHVETLLDTLLTGTHTVSVLLVDVDGFRDVNDTHGHAVGDDVLRQIGARVRDSLPAYSIVGRFGGDQFAVAIQETDNRSIARHADNLLNQISRPLQVDVMVDGAPAYAELRLSASIGISVADNYNGPTTSSLLSRADSASHVAKRSGGGSYSFYSADHDRSARRLSLSTRIRHAIESGDITTEFQPVVRLQDRSIAGFEALARWTDPILGKVCPSEFIALIEASPLIDDLFDAVLHQALSAALAWQPESDDRPPVWVSVNLSARQLRNPELPGLILRAVSEVGLPTDLLTLELTETAILEPDPTTDRALHVLRDAGIGFHVDDFGVGYSNLARLGELIAKGLLRSVKIDRRLVQPLPDDGAHALLNALRSMTHALGLDVIAEGVETEAQLDALTGLGYDYVQGWLFHRSMPAHDARKLIIGR</sequence>
<dbReference type="Gene3D" id="3.30.450.20">
    <property type="entry name" value="PAS domain"/>
    <property type="match status" value="1"/>
</dbReference>
<feature type="domain" description="GGDEF" evidence="4">
    <location>
        <begin position="135"/>
        <end position="276"/>
    </location>
</feature>
<gene>
    <name evidence="5" type="ORF">JGU71_04400</name>
</gene>
<feature type="domain" description="EAL" evidence="3">
    <location>
        <begin position="284"/>
        <end position="542"/>
    </location>
</feature>
<dbReference type="InterPro" id="IPR001633">
    <property type="entry name" value="EAL_dom"/>
</dbReference>
<dbReference type="InterPro" id="IPR035965">
    <property type="entry name" value="PAS-like_dom_sf"/>
</dbReference>
<dbReference type="InterPro" id="IPR000160">
    <property type="entry name" value="GGDEF_dom"/>
</dbReference>
<dbReference type="CDD" id="cd00130">
    <property type="entry name" value="PAS"/>
    <property type="match status" value="1"/>
</dbReference>
<dbReference type="InterPro" id="IPR052155">
    <property type="entry name" value="Biofilm_reg_signaling"/>
</dbReference>
<evidence type="ECO:0000259" key="2">
    <source>
        <dbReference type="PROSITE" id="PS50113"/>
    </source>
</evidence>
<evidence type="ECO:0000259" key="1">
    <source>
        <dbReference type="PROSITE" id="PS50112"/>
    </source>
</evidence>
<dbReference type="PANTHER" id="PTHR44757:SF2">
    <property type="entry name" value="BIOFILM ARCHITECTURE MAINTENANCE PROTEIN MBAA"/>
    <property type="match status" value="1"/>
</dbReference>
<dbReference type="SUPFAM" id="SSF55785">
    <property type="entry name" value="PYP-like sensor domain (PAS domain)"/>
    <property type="match status" value="1"/>
</dbReference>
<name>A0A934U2D8_9NOCA</name>
<dbReference type="InterPro" id="IPR000014">
    <property type="entry name" value="PAS"/>
</dbReference>
<dbReference type="PROSITE" id="PS50113">
    <property type="entry name" value="PAC"/>
    <property type="match status" value="1"/>
</dbReference>
<dbReference type="Proteomes" id="UP000655868">
    <property type="component" value="Unassembled WGS sequence"/>
</dbReference>
<dbReference type="PROSITE" id="PS50887">
    <property type="entry name" value="GGDEF"/>
    <property type="match status" value="1"/>
</dbReference>
<dbReference type="NCBIfam" id="TIGR00254">
    <property type="entry name" value="GGDEF"/>
    <property type="match status" value="1"/>
</dbReference>
<evidence type="ECO:0000259" key="4">
    <source>
        <dbReference type="PROSITE" id="PS50887"/>
    </source>
</evidence>
<dbReference type="SUPFAM" id="SSF55073">
    <property type="entry name" value="Nucleotide cyclase"/>
    <property type="match status" value="1"/>
</dbReference>
<feature type="domain" description="PAC" evidence="2">
    <location>
        <begin position="56"/>
        <end position="107"/>
    </location>
</feature>
<dbReference type="Gene3D" id="3.20.20.450">
    <property type="entry name" value="EAL domain"/>
    <property type="match status" value="1"/>
</dbReference>
<dbReference type="Pfam" id="PF00563">
    <property type="entry name" value="EAL"/>
    <property type="match status" value="1"/>
</dbReference>
<evidence type="ECO:0000313" key="5">
    <source>
        <dbReference type="EMBL" id="MBJ8338118.1"/>
    </source>
</evidence>
<evidence type="ECO:0000259" key="3">
    <source>
        <dbReference type="PROSITE" id="PS50883"/>
    </source>
</evidence>
<dbReference type="Gene3D" id="3.30.70.270">
    <property type="match status" value="1"/>
</dbReference>
<dbReference type="InterPro" id="IPR035919">
    <property type="entry name" value="EAL_sf"/>
</dbReference>
<organism evidence="5 6">
    <name type="scientific">Antrihabitans stalagmiti</name>
    <dbReference type="NCBI Taxonomy" id="2799499"/>
    <lineage>
        <taxon>Bacteria</taxon>
        <taxon>Bacillati</taxon>
        <taxon>Actinomycetota</taxon>
        <taxon>Actinomycetes</taxon>
        <taxon>Mycobacteriales</taxon>
        <taxon>Nocardiaceae</taxon>
        <taxon>Antrihabitans</taxon>
    </lineage>
</organism>
<dbReference type="Pfam" id="PF08448">
    <property type="entry name" value="PAS_4"/>
    <property type="match status" value="1"/>
</dbReference>
<dbReference type="AlphaFoldDB" id="A0A934U2D8"/>
<feature type="domain" description="PAS" evidence="1">
    <location>
        <begin position="1"/>
        <end position="41"/>
    </location>
</feature>
<reference evidence="5" key="1">
    <citation type="submission" date="2020-12" db="EMBL/GenBank/DDBJ databases">
        <title>Antrihabitans popcorni sp. nov. and Antrihabitans auranticaus sp. nov., isolated from a larva cave.</title>
        <authorList>
            <person name="Lee S.D."/>
            <person name="Kim I.S."/>
        </authorList>
    </citation>
    <scope>NUCLEOTIDE SEQUENCE</scope>
    <source>
        <strain evidence="5">YC3-6</strain>
    </source>
</reference>
<dbReference type="InterPro" id="IPR043128">
    <property type="entry name" value="Rev_trsase/Diguanyl_cyclase"/>
</dbReference>